<organism evidence="2 3">
    <name type="scientific">Camelina sativa</name>
    <name type="common">False flax</name>
    <name type="synonym">Myagrum sativum</name>
    <dbReference type="NCBI Taxonomy" id="90675"/>
    <lineage>
        <taxon>Eukaryota</taxon>
        <taxon>Viridiplantae</taxon>
        <taxon>Streptophyta</taxon>
        <taxon>Embryophyta</taxon>
        <taxon>Tracheophyta</taxon>
        <taxon>Spermatophyta</taxon>
        <taxon>Magnoliopsida</taxon>
        <taxon>eudicotyledons</taxon>
        <taxon>Gunneridae</taxon>
        <taxon>Pentapetalae</taxon>
        <taxon>rosids</taxon>
        <taxon>malvids</taxon>
        <taxon>Brassicales</taxon>
        <taxon>Brassicaceae</taxon>
        <taxon>Camelineae</taxon>
        <taxon>Camelina</taxon>
    </lineage>
</organism>
<dbReference type="PROSITE" id="PS50181">
    <property type="entry name" value="FBOX"/>
    <property type="match status" value="1"/>
</dbReference>
<proteinExistence type="predicted"/>
<dbReference type="NCBIfam" id="TIGR01640">
    <property type="entry name" value="F_box_assoc_1"/>
    <property type="match status" value="1"/>
</dbReference>
<dbReference type="GeneID" id="104767698"/>
<dbReference type="InterPro" id="IPR036047">
    <property type="entry name" value="F-box-like_dom_sf"/>
</dbReference>
<dbReference type="RefSeq" id="XP_010489989.1">
    <property type="nucleotide sequence ID" value="XM_010491687.1"/>
</dbReference>
<dbReference type="Proteomes" id="UP000694864">
    <property type="component" value="Chromosome 19"/>
</dbReference>
<reference evidence="2" key="1">
    <citation type="journal article" date="2014" name="Nat. Commun.">
        <title>The emerging biofuel crop Camelina sativa retains a highly undifferentiated hexaploid genome structure.</title>
        <authorList>
            <person name="Kagale S."/>
            <person name="Koh C."/>
            <person name="Nixon J."/>
            <person name="Bollina V."/>
            <person name="Clarke W.E."/>
            <person name="Tuteja R."/>
            <person name="Spillane C."/>
            <person name="Robinson S.J."/>
            <person name="Links M.G."/>
            <person name="Clarke C."/>
            <person name="Higgins E.E."/>
            <person name="Huebert T."/>
            <person name="Sharpe A.G."/>
            <person name="Parkin I.A."/>
        </authorList>
    </citation>
    <scope>NUCLEOTIDE SEQUENCE [LARGE SCALE GENOMIC DNA]</scope>
    <source>
        <strain evidence="2">cv. DH55</strain>
    </source>
</reference>
<dbReference type="InterPro" id="IPR001810">
    <property type="entry name" value="F-box_dom"/>
</dbReference>
<dbReference type="CDD" id="cd22157">
    <property type="entry name" value="F-box_AtFBW1-like"/>
    <property type="match status" value="1"/>
</dbReference>
<reference evidence="3" key="2">
    <citation type="submission" date="2025-08" db="UniProtKB">
        <authorList>
            <consortium name="RefSeq"/>
        </authorList>
    </citation>
    <scope>IDENTIFICATION</scope>
    <source>
        <tissue evidence="3">Leaf</tissue>
    </source>
</reference>
<dbReference type="Pfam" id="PF07734">
    <property type="entry name" value="FBA_1"/>
    <property type="match status" value="1"/>
</dbReference>
<dbReference type="InterPro" id="IPR017451">
    <property type="entry name" value="F-box-assoc_interact_dom"/>
</dbReference>
<feature type="domain" description="F-box" evidence="1">
    <location>
        <begin position="5"/>
        <end position="52"/>
    </location>
</feature>
<evidence type="ECO:0000313" key="2">
    <source>
        <dbReference type="Proteomes" id="UP000694864"/>
    </source>
</evidence>
<sequence>MMKKRNTVNHLPEDMVVEILSRVPAISLTRLRSTSKGWNTLVKDDERLAKKHSAYAPKPSLVIMLIDYKLSIMNVSLHGIEEVDLSVKITCQFSLKDPNSSEEVDIRDVFHYDGLLLCSTKDNRLVVWNPCLGETRWIQPLDSYTESGFYALGYDHRSSCYKFLRMQRHEDHILVRTEYQVYDFTYKSWRFVGETEGWFIPSVGSRRRGLSVKGNTYWLATNESGPPFDKFLLCFDFSADRFRRLSLPTGTPRSYYDMSLSVTREEQQLCMFSTYGSEVWIATKMDQSTGAVSWSKSYRFYLRIDVMTVLDDHEKNVFVYRYEARSKSVLHIVGEDILIIQVVHHGADSKCPFFLTYVPTLVQIQ</sequence>
<evidence type="ECO:0000259" key="1">
    <source>
        <dbReference type="PROSITE" id="PS50181"/>
    </source>
</evidence>
<dbReference type="InterPro" id="IPR050796">
    <property type="entry name" value="SCF_F-box_component"/>
</dbReference>
<dbReference type="SUPFAM" id="SSF81383">
    <property type="entry name" value="F-box domain"/>
    <property type="match status" value="1"/>
</dbReference>
<accession>A0ABM0XRS3</accession>
<gene>
    <name evidence="3" type="primary">LOC104767698</name>
</gene>
<dbReference type="InterPro" id="IPR011047">
    <property type="entry name" value="Quinoprotein_ADH-like_sf"/>
</dbReference>
<dbReference type="SUPFAM" id="SSF50998">
    <property type="entry name" value="Quinoprotein alcohol dehydrogenase-like"/>
    <property type="match status" value="1"/>
</dbReference>
<dbReference type="InterPro" id="IPR006527">
    <property type="entry name" value="F-box-assoc_dom_typ1"/>
</dbReference>
<dbReference type="Pfam" id="PF00646">
    <property type="entry name" value="F-box"/>
    <property type="match status" value="1"/>
</dbReference>
<dbReference type="Gene3D" id="1.20.1280.50">
    <property type="match status" value="1"/>
</dbReference>
<name>A0ABM0XRS3_CAMSA</name>
<dbReference type="SMART" id="SM00256">
    <property type="entry name" value="FBOX"/>
    <property type="match status" value="1"/>
</dbReference>
<dbReference type="PANTHER" id="PTHR31672">
    <property type="entry name" value="BNACNNG10540D PROTEIN"/>
    <property type="match status" value="1"/>
</dbReference>
<dbReference type="PANTHER" id="PTHR31672:SF13">
    <property type="entry name" value="F-BOX PROTEIN CPR30-LIKE"/>
    <property type="match status" value="1"/>
</dbReference>
<evidence type="ECO:0000313" key="3">
    <source>
        <dbReference type="RefSeq" id="XP_010489989.1"/>
    </source>
</evidence>
<protein>
    <submittedName>
        <fullName evidence="3">F-box protein At3g21130</fullName>
    </submittedName>
</protein>
<keyword evidence="2" id="KW-1185">Reference proteome</keyword>